<dbReference type="SUPFAM" id="SSF53850">
    <property type="entry name" value="Periplasmic binding protein-like II"/>
    <property type="match status" value="1"/>
</dbReference>
<dbReference type="CDD" id="cd00995">
    <property type="entry name" value="PBP2_NikA_DppA_OppA_like"/>
    <property type="match status" value="1"/>
</dbReference>
<feature type="region of interest" description="Disordered" evidence="4">
    <location>
        <begin position="37"/>
        <end position="74"/>
    </location>
</feature>
<dbReference type="GO" id="GO:0015833">
    <property type="term" value="P:peptide transport"/>
    <property type="evidence" value="ECO:0007669"/>
    <property type="project" value="TreeGrafter"/>
</dbReference>
<dbReference type="Gene3D" id="3.40.190.10">
    <property type="entry name" value="Periplasmic binding protein-like II"/>
    <property type="match status" value="1"/>
</dbReference>
<evidence type="ECO:0000259" key="5">
    <source>
        <dbReference type="Pfam" id="PF00496"/>
    </source>
</evidence>
<gene>
    <name evidence="6" type="ORF">FK85_15775</name>
</gene>
<dbReference type="GO" id="GO:0043190">
    <property type="term" value="C:ATP-binding cassette (ABC) transporter complex"/>
    <property type="evidence" value="ECO:0007669"/>
    <property type="project" value="InterPro"/>
</dbReference>
<evidence type="ECO:0000256" key="1">
    <source>
        <dbReference type="ARBA" id="ARBA00005695"/>
    </source>
</evidence>
<name>A0A081EWX1_9EURY</name>
<dbReference type="AlphaFoldDB" id="A0A081EWX1"/>
<feature type="compositionally biased region" description="Acidic residues" evidence="4">
    <location>
        <begin position="48"/>
        <end position="57"/>
    </location>
</feature>
<keyword evidence="7" id="KW-1185">Reference proteome</keyword>
<dbReference type="GO" id="GO:0042597">
    <property type="term" value="C:periplasmic space"/>
    <property type="evidence" value="ECO:0007669"/>
    <property type="project" value="UniProtKB-ARBA"/>
</dbReference>
<dbReference type="Proteomes" id="UP000053331">
    <property type="component" value="Unassembled WGS sequence"/>
</dbReference>
<dbReference type="InterPro" id="IPR039424">
    <property type="entry name" value="SBP_5"/>
</dbReference>
<protein>
    <submittedName>
        <fullName evidence="6">Peptide ABC transporter substrate-binding protein</fullName>
    </submittedName>
</protein>
<evidence type="ECO:0000256" key="3">
    <source>
        <dbReference type="ARBA" id="ARBA00022729"/>
    </source>
</evidence>
<dbReference type="PANTHER" id="PTHR30290">
    <property type="entry name" value="PERIPLASMIC BINDING COMPONENT OF ABC TRANSPORTER"/>
    <property type="match status" value="1"/>
</dbReference>
<comment type="caution">
    <text evidence="6">The sequence shown here is derived from an EMBL/GenBank/DDBJ whole genome shotgun (WGS) entry which is preliminary data.</text>
</comment>
<proteinExistence type="inferred from homology"/>
<feature type="domain" description="Solute-binding protein family 5" evidence="5">
    <location>
        <begin position="118"/>
        <end position="462"/>
    </location>
</feature>
<dbReference type="PANTHER" id="PTHR30290:SF9">
    <property type="entry name" value="OLIGOPEPTIDE-BINDING PROTEIN APPA"/>
    <property type="match status" value="1"/>
</dbReference>
<organism evidence="6 7">
    <name type="scientific">Halorubrum saccharovorum</name>
    <dbReference type="NCBI Taxonomy" id="2248"/>
    <lineage>
        <taxon>Archaea</taxon>
        <taxon>Methanobacteriati</taxon>
        <taxon>Methanobacteriota</taxon>
        <taxon>Stenosarchaea group</taxon>
        <taxon>Halobacteria</taxon>
        <taxon>Halobacteriales</taxon>
        <taxon>Haloferacaceae</taxon>
        <taxon>Halorubrum</taxon>
    </lineage>
</organism>
<evidence type="ECO:0000256" key="4">
    <source>
        <dbReference type="SAM" id="MobiDB-lite"/>
    </source>
</evidence>
<dbReference type="InterPro" id="IPR030678">
    <property type="entry name" value="Peptide/Ni-bd"/>
</dbReference>
<feature type="compositionally biased region" description="Gly residues" evidence="4">
    <location>
        <begin position="37"/>
        <end position="47"/>
    </location>
</feature>
<dbReference type="GO" id="GO:1904680">
    <property type="term" value="F:peptide transmembrane transporter activity"/>
    <property type="evidence" value="ECO:0007669"/>
    <property type="project" value="TreeGrafter"/>
</dbReference>
<dbReference type="EMBL" id="JNFH02000025">
    <property type="protein sequence ID" value="KDS91909.2"/>
    <property type="molecule type" value="Genomic_DNA"/>
</dbReference>
<reference evidence="6 7" key="1">
    <citation type="journal article" date="2015" name="Genome Announc.">
        <title>Draft genome sequence of a Halorubrum H3 strain isolated from the burlinskoye salt lake (Altai Krai, Russia).</title>
        <authorList>
            <person name="Rozanov A.S."/>
            <person name="Bryanskaya A.V."/>
            <person name="Malup T.K."/>
            <person name="Kotenko A.V."/>
            <person name="Peltek S.E."/>
        </authorList>
    </citation>
    <scope>NUCLEOTIDE SEQUENCE [LARGE SCALE GENOMIC DNA]</scope>
    <source>
        <strain evidence="6 7">H3</strain>
    </source>
</reference>
<evidence type="ECO:0000313" key="7">
    <source>
        <dbReference type="Proteomes" id="UP000053331"/>
    </source>
</evidence>
<dbReference type="Gene3D" id="3.10.105.10">
    <property type="entry name" value="Dipeptide-binding Protein, Domain 3"/>
    <property type="match status" value="1"/>
</dbReference>
<dbReference type="Pfam" id="PF00496">
    <property type="entry name" value="SBP_bac_5"/>
    <property type="match status" value="1"/>
</dbReference>
<keyword evidence="3" id="KW-0732">Signal</keyword>
<dbReference type="PIRSF" id="PIRSF002741">
    <property type="entry name" value="MppA"/>
    <property type="match status" value="1"/>
</dbReference>
<accession>A0A081EWX1</accession>
<sequence length="548" mass="61004">MTTNNSSHTDGASSAGPSRRLFMKAAATGVPIAFAGCLGGDSSGDGGDSGDESDGGDGSDGADTPDSGGVSDEANALLWGGSVPVQSLDPHFESAAATARVLENITQGLLRVNWDYDLEPLLAESWETSDDNLEVTFSLREGVVFHDGTEFTSEDVIESFRRIRDGEAIAAGYMDRVESMETPDDRTFVMRLEEPFAPMLFRMATSDMHILTAEQAQQDSISEPIGTGPFEFESIEIDNEFVMTSFDDYWDDELPYLDKVTKLEISDDDNRLNTFNAGEVDFINDVPPRHAEDLESDTDIDFIRRFPKSLTYLGVNCNEPPFDSRDARLALEYAIDKQEVMEAALYGQGQVATSPASPGSQWEHPDLEPREQDFEKAQEHLEAAGYPDGFEATFQIPEQYNDQVTAAQIIEASAAQVGIDLEIQQITWSNWLSDVYSEQNFQATTSSYLALWFPDAGFHRPLHSDGAFFFTGWEDQEYNDLIDEARTMYDMADRAPLYHDAAEMLKERRSGHILLYWAPTLMARHNNYTGEVMSPDGSTFRFEETQLE</sequence>
<comment type="similarity">
    <text evidence="1">Belongs to the bacterial solute-binding protein 5 family.</text>
</comment>
<keyword evidence="2" id="KW-0813">Transport</keyword>
<evidence type="ECO:0000313" key="6">
    <source>
        <dbReference type="EMBL" id="KDS91909.2"/>
    </source>
</evidence>
<dbReference type="InterPro" id="IPR000914">
    <property type="entry name" value="SBP_5_dom"/>
</dbReference>
<evidence type="ECO:0000256" key="2">
    <source>
        <dbReference type="ARBA" id="ARBA00022448"/>
    </source>
</evidence>